<accession>A0A9D2T2E0</accession>
<sequence length="391" mass="45334">MQYTAPYYYKKFRCTAGNCPDTCCAGWQIQIDPASLKKYRRTKGALGNRLKNEIDWKEGCFRRYNGRCAFLNEDDLCDLYLEGGGEKSFCRTCRTYPRHIEEFEGLREISLSLSCPAAAGLILGSKEPVYFLYAENPELDEPNEKDYEDFDYLLYTKLMDTRNLILEILQNREYPLRLRAAAALALSHDLQERIDRNALFDADKLLERYDSERMWSWFEARLEKLFSSDGSSALKIKAARRTLDALFSLLDRMEVLRNDWPDHVAAARRTLADYNYSPGNRESETAFETVFDDIIGEQILVYFVFTYFCGAVYNGNAYGKMKFAAAGLILIRELARAQWIENSGRLDTEELFMTAVRYSREIEHSDYNKVMMEQLLGNEELFGLEDLFSAL</sequence>
<dbReference type="GO" id="GO:0008168">
    <property type="term" value="F:methyltransferase activity"/>
    <property type="evidence" value="ECO:0007669"/>
    <property type="project" value="UniProtKB-KW"/>
</dbReference>
<evidence type="ECO:0000313" key="1">
    <source>
        <dbReference type="EMBL" id="HJC42555.1"/>
    </source>
</evidence>
<proteinExistence type="predicted"/>
<keyword evidence="1" id="KW-0966">Cell projection</keyword>
<comment type="caution">
    <text evidence="1">The sequence shown here is derived from an EMBL/GenBank/DDBJ whole genome shotgun (WGS) entry which is preliminary data.</text>
</comment>
<dbReference type="AlphaFoldDB" id="A0A9D2T2E0"/>
<evidence type="ECO:0000313" key="2">
    <source>
        <dbReference type="Proteomes" id="UP000823895"/>
    </source>
</evidence>
<reference evidence="1" key="2">
    <citation type="submission" date="2021-04" db="EMBL/GenBank/DDBJ databases">
        <authorList>
            <person name="Gilroy R."/>
        </authorList>
    </citation>
    <scope>NUCLEOTIDE SEQUENCE</scope>
    <source>
        <strain evidence="1">CHK165-2605</strain>
    </source>
</reference>
<dbReference type="GO" id="GO:0032259">
    <property type="term" value="P:methylation"/>
    <property type="evidence" value="ECO:0007669"/>
    <property type="project" value="UniProtKB-KW"/>
</dbReference>
<keyword evidence="1" id="KW-0969">Cilium</keyword>
<name>A0A9D2T2E0_9FIRM</name>
<dbReference type="EMBL" id="DWWI01000057">
    <property type="protein sequence ID" value="HJC42555.1"/>
    <property type="molecule type" value="Genomic_DNA"/>
</dbReference>
<reference evidence="1" key="1">
    <citation type="journal article" date="2021" name="PeerJ">
        <title>Extensive microbial diversity within the chicken gut microbiome revealed by metagenomics and culture.</title>
        <authorList>
            <person name="Gilroy R."/>
            <person name="Ravi A."/>
            <person name="Getino M."/>
            <person name="Pursley I."/>
            <person name="Horton D.L."/>
            <person name="Alikhan N.F."/>
            <person name="Baker D."/>
            <person name="Gharbi K."/>
            <person name="Hall N."/>
            <person name="Watson M."/>
            <person name="Adriaenssens E.M."/>
            <person name="Foster-Nyarko E."/>
            <person name="Jarju S."/>
            <person name="Secka A."/>
            <person name="Antonio M."/>
            <person name="Oren A."/>
            <person name="Chaudhuri R.R."/>
            <person name="La Ragione R."/>
            <person name="Hildebrand F."/>
            <person name="Pallen M.J."/>
        </authorList>
    </citation>
    <scope>NUCLEOTIDE SEQUENCE</scope>
    <source>
        <strain evidence="1">CHK165-2605</strain>
    </source>
</reference>
<organism evidence="1 2">
    <name type="scientific">Candidatus Mediterraneibacter gallistercoris</name>
    <dbReference type="NCBI Taxonomy" id="2838671"/>
    <lineage>
        <taxon>Bacteria</taxon>
        <taxon>Bacillati</taxon>
        <taxon>Bacillota</taxon>
        <taxon>Clostridia</taxon>
        <taxon>Lachnospirales</taxon>
        <taxon>Lachnospiraceae</taxon>
        <taxon>Mediterraneibacter</taxon>
    </lineage>
</organism>
<keyword evidence="1" id="KW-0282">Flagellum</keyword>
<dbReference type="EC" id="2.1.1.-" evidence="1"/>
<gene>
    <name evidence="1" type="primary">fliB</name>
    <name evidence="1" type="ORF">H9756_02575</name>
</gene>
<keyword evidence="1" id="KW-0808">Transferase</keyword>
<dbReference type="NCBIfam" id="NF038110">
    <property type="entry name" value="Lys_methyl_FliB"/>
    <property type="match status" value="1"/>
</dbReference>
<keyword evidence="1" id="KW-0489">Methyltransferase</keyword>
<protein>
    <submittedName>
        <fullName evidence="1">Flagellin lysine-N-methylase</fullName>
        <ecNumber evidence="1">2.1.1.-</ecNumber>
    </submittedName>
</protein>
<dbReference type="Proteomes" id="UP000823895">
    <property type="component" value="Unassembled WGS sequence"/>
</dbReference>